<sequence>MTAFDSTAVSVVVLIGLLAASAFFSSTEIAVFSLSREWLDERVAAQDRRAAVLAELRDDPHRLLVTLLVGNNLVNVAISSILAVLLAERFSGGMAVALTTVVAGSVVLVFGEILPKAYGLGHAESWGLTAARPVRIVERLLLPIVVVFDFVTRRTGTMMGGDPDIEEPYTDTDPKHAGAKERSERPANGRP</sequence>
<evidence type="ECO:0000256" key="3">
    <source>
        <dbReference type="SAM" id="MobiDB-lite"/>
    </source>
</evidence>
<keyword evidence="1" id="KW-0677">Repeat</keyword>
<dbReference type="AlphaFoldDB" id="A0A345E2P6"/>
<dbReference type="KEGG" id="haj:DU500_08570"/>
<evidence type="ECO:0000313" key="6">
    <source>
        <dbReference type="EMBL" id="AXG06468.1"/>
    </source>
</evidence>
<evidence type="ECO:0000259" key="5">
    <source>
        <dbReference type="PROSITE" id="PS51846"/>
    </source>
</evidence>
<evidence type="ECO:0000313" key="7">
    <source>
        <dbReference type="Proteomes" id="UP000253273"/>
    </source>
</evidence>
<organism evidence="6 7">
    <name type="scientific">Haloplanus rubicundus</name>
    <dbReference type="NCBI Taxonomy" id="1547898"/>
    <lineage>
        <taxon>Archaea</taxon>
        <taxon>Methanobacteriati</taxon>
        <taxon>Methanobacteriota</taxon>
        <taxon>Stenosarchaea group</taxon>
        <taxon>Halobacteria</taxon>
        <taxon>Halobacteriales</taxon>
        <taxon>Haloferacaceae</taxon>
        <taxon>Haloplanus</taxon>
    </lineage>
</organism>
<gene>
    <name evidence="6" type="ORF">DU500_08570</name>
</gene>
<feature type="domain" description="CNNM transmembrane" evidence="5">
    <location>
        <begin position="3"/>
        <end position="191"/>
    </location>
</feature>
<feature type="region of interest" description="Disordered" evidence="3">
    <location>
        <begin position="159"/>
        <end position="191"/>
    </location>
</feature>
<keyword evidence="2" id="KW-0129">CBS domain</keyword>
<feature type="transmembrane region" description="Helical" evidence="4">
    <location>
        <begin position="63"/>
        <end position="87"/>
    </location>
</feature>
<keyword evidence="4" id="KW-0812">Transmembrane</keyword>
<keyword evidence="4" id="KW-0472">Membrane</keyword>
<dbReference type="RefSeq" id="WP_114585607.1">
    <property type="nucleotide sequence ID" value="NZ_CP031150.1"/>
</dbReference>
<dbReference type="Proteomes" id="UP000253273">
    <property type="component" value="Chromosome"/>
</dbReference>
<proteinExistence type="predicted"/>
<evidence type="ECO:0000256" key="4">
    <source>
        <dbReference type="SAM" id="Phobius"/>
    </source>
</evidence>
<accession>A0A345E2P6</accession>
<protein>
    <submittedName>
        <fullName evidence="6">DUF21 domain-containing protein</fullName>
    </submittedName>
</protein>
<keyword evidence="7" id="KW-1185">Reference proteome</keyword>
<feature type="compositionally biased region" description="Basic and acidic residues" evidence="3">
    <location>
        <begin position="172"/>
        <end position="191"/>
    </location>
</feature>
<name>A0A345E2P6_9EURY</name>
<evidence type="ECO:0000256" key="1">
    <source>
        <dbReference type="ARBA" id="ARBA00022737"/>
    </source>
</evidence>
<dbReference type="InterPro" id="IPR002550">
    <property type="entry name" value="CNNM"/>
</dbReference>
<keyword evidence="4" id="KW-1133">Transmembrane helix</keyword>
<reference evidence="6 7" key="1">
    <citation type="submission" date="2018-07" db="EMBL/GenBank/DDBJ databases">
        <title>Genome sequences of Haloplanus sp. CBA1113.</title>
        <authorList>
            <person name="Kim Y.B."/>
            <person name="Roh S.W."/>
        </authorList>
    </citation>
    <scope>NUCLEOTIDE SEQUENCE [LARGE SCALE GENOMIC DNA]</scope>
    <source>
        <strain evidence="6 7">CBA1113</strain>
    </source>
</reference>
<dbReference type="GeneID" id="37283433"/>
<dbReference type="EMBL" id="CP031150">
    <property type="protein sequence ID" value="AXG06468.1"/>
    <property type="molecule type" value="Genomic_DNA"/>
</dbReference>
<dbReference type="PANTHER" id="PTHR22777">
    <property type="entry name" value="HEMOLYSIN-RELATED"/>
    <property type="match status" value="1"/>
</dbReference>
<dbReference type="PROSITE" id="PS51846">
    <property type="entry name" value="CNNM"/>
    <property type="match status" value="1"/>
</dbReference>
<evidence type="ECO:0000256" key="2">
    <source>
        <dbReference type="ARBA" id="ARBA00023122"/>
    </source>
</evidence>
<dbReference type="OrthoDB" id="326790at2157"/>
<dbReference type="PANTHER" id="PTHR22777:SF17">
    <property type="entry name" value="UPF0053 PROTEIN SLL0260"/>
    <property type="match status" value="1"/>
</dbReference>
<feature type="transmembrane region" description="Helical" evidence="4">
    <location>
        <begin position="94"/>
        <end position="114"/>
    </location>
</feature>
<dbReference type="Pfam" id="PF01595">
    <property type="entry name" value="CNNM"/>
    <property type="match status" value="1"/>
</dbReference>